<gene>
    <name evidence="2" type="ORF">WJX68_07760</name>
</gene>
<accession>A0ABU8T526</accession>
<dbReference type="EMBL" id="JBBJUP010000005">
    <property type="protein sequence ID" value="MEJ8278822.1"/>
    <property type="molecule type" value="Genomic_DNA"/>
</dbReference>
<name>A0ABU8T526_9PSEU</name>
<feature type="transmembrane region" description="Helical" evidence="1">
    <location>
        <begin position="44"/>
        <end position="63"/>
    </location>
</feature>
<keyword evidence="1" id="KW-0812">Transmembrane</keyword>
<organism evidence="2 3">
    <name type="scientific">Pseudonocardia spirodelae</name>
    <dbReference type="NCBI Taxonomy" id="3133431"/>
    <lineage>
        <taxon>Bacteria</taxon>
        <taxon>Bacillati</taxon>
        <taxon>Actinomycetota</taxon>
        <taxon>Actinomycetes</taxon>
        <taxon>Pseudonocardiales</taxon>
        <taxon>Pseudonocardiaceae</taxon>
        <taxon>Pseudonocardia</taxon>
    </lineage>
</organism>
<keyword evidence="3" id="KW-1185">Reference proteome</keyword>
<feature type="transmembrane region" description="Helical" evidence="1">
    <location>
        <begin position="75"/>
        <end position="94"/>
    </location>
</feature>
<evidence type="ECO:0000313" key="3">
    <source>
        <dbReference type="Proteomes" id="UP001364211"/>
    </source>
</evidence>
<sequence length="131" mass="13233">MAVPGFDWFSDRVDWVSLVRGASLAFSVLVVGGLAAPLGARIPVVGPAWLILTAVVAFVLAGYRIGDAADPRVHGAGAAVAGYVLVLPLVVLGTGGLDPLQVVLTLLTAVVMGALAGHLAGGNRDRRGAAR</sequence>
<evidence type="ECO:0000256" key="1">
    <source>
        <dbReference type="SAM" id="Phobius"/>
    </source>
</evidence>
<feature type="transmembrane region" description="Helical" evidence="1">
    <location>
        <begin position="100"/>
        <end position="121"/>
    </location>
</feature>
<reference evidence="2 3" key="1">
    <citation type="submission" date="2024-03" db="EMBL/GenBank/DDBJ databases">
        <title>Draft genome sequence of Pseudonocardia sp. DW16-2.</title>
        <authorList>
            <person name="Duangmal K."/>
        </authorList>
    </citation>
    <scope>NUCLEOTIDE SEQUENCE [LARGE SCALE GENOMIC DNA]</scope>
    <source>
        <strain evidence="2 3">DW16-2</strain>
    </source>
</reference>
<keyword evidence="1" id="KW-0472">Membrane</keyword>
<dbReference type="RefSeq" id="WP_340287479.1">
    <property type="nucleotide sequence ID" value="NZ_JBBJUP010000005.1"/>
</dbReference>
<protein>
    <recommendedName>
        <fullName evidence="4">SPW repeat protein</fullName>
    </recommendedName>
</protein>
<comment type="caution">
    <text evidence="2">The sequence shown here is derived from an EMBL/GenBank/DDBJ whole genome shotgun (WGS) entry which is preliminary data.</text>
</comment>
<keyword evidence="1" id="KW-1133">Transmembrane helix</keyword>
<feature type="transmembrane region" description="Helical" evidence="1">
    <location>
        <begin position="18"/>
        <end position="38"/>
    </location>
</feature>
<evidence type="ECO:0000313" key="2">
    <source>
        <dbReference type="EMBL" id="MEJ8278822.1"/>
    </source>
</evidence>
<proteinExistence type="predicted"/>
<dbReference type="Proteomes" id="UP001364211">
    <property type="component" value="Unassembled WGS sequence"/>
</dbReference>
<evidence type="ECO:0008006" key="4">
    <source>
        <dbReference type="Google" id="ProtNLM"/>
    </source>
</evidence>